<keyword evidence="2" id="KW-1185">Reference proteome</keyword>
<reference evidence="1" key="1">
    <citation type="submission" date="2021-06" db="EMBL/GenBank/DDBJ databases">
        <authorList>
            <person name="Hodson N. C."/>
            <person name="Mongue J. A."/>
            <person name="Jaron S. K."/>
        </authorList>
    </citation>
    <scope>NUCLEOTIDE SEQUENCE</scope>
</reference>
<comment type="caution">
    <text evidence="1">The sequence shown here is derived from an EMBL/GenBank/DDBJ whole genome shotgun (WGS) entry which is preliminary data.</text>
</comment>
<dbReference type="Proteomes" id="UP000708208">
    <property type="component" value="Unassembled WGS sequence"/>
</dbReference>
<dbReference type="EMBL" id="CAJVCH010554625">
    <property type="protein sequence ID" value="CAG7830161.1"/>
    <property type="molecule type" value="Genomic_DNA"/>
</dbReference>
<accession>A0A8J2Q1P5</accession>
<gene>
    <name evidence="1" type="ORF">AFUS01_LOCUS39986</name>
</gene>
<name>A0A8J2Q1P5_9HEXA</name>
<evidence type="ECO:0000313" key="1">
    <source>
        <dbReference type="EMBL" id="CAG7830161.1"/>
    </source>
</evidence>
<proteinExistence type="predicted"/>
<evidence type="ECO:0000313" key="2">
    <source>
        <dbReference type="Proteomes" id="UP000708208"/>
    </source>
</evidence>
<dbReference type="AlphaFoldDB" id="A0A8J2Q1P5"/>
<dbReference type="OrthoDB" id="1933379at2759"/>
<feature type="non-terminal residue" evidence="1">
    <location>
        <position position="1"/>
    </location>
</feature>
<sequence>MLRGNILPALVRSAGRNVLISQHFWRASQPALNFSTGRKLDAEFYESAV</sequence>
<protein>
    <submittedName>
        <fullName evidence="1">Uncharacterized protein</fullName>
    </submittedName>
</protein>
<organism evidence="1 2">
    <name type="scientific">Allacma fusca</name>
    <dbReference type="NCBI Taxonomy" id="39272"/>
    <lineage>
        <taxon>Eukaryota</taxon>
        <taxon>Metazoa</taxon>
        <taxon>Ecdysozoa</taxon>
        <taxon>Arthropoda</taxon>
        <taxon>Hexapoda</taxon>
        <taxon>Collembola</taxon>
        <taxon>Symphypleona</taxon>
        <taxon>Sminthuridae</taxon>
        <taxon>Allacma</taxon>
    </lineage>
</organism>